<feature type="compositionally biased region" description="Polar residues" evidence="1">
    <location>
        <begin position="150"/>
        <end position="167"/>
    </location>
</feature>
<keyword evidence="3" id="KW-1185">Reference proteome</keyword>
<name>A0A8S3RZ30_MYTED</name>
<dbReference type="GO" id="GO:0035014">
    <property type="term" value="F:phosphatidylinositol 3-kinase regulator activity"/>
    <property type="evidence" value="ECO:0007669"/>
    <property type="project" value="TreeGrafter"/>
</dbReference>
<dbReference type="InterPro" id="IPR052651">
    <property type="entry name" value="WDR81"/>
</dbReference>
<feature type="compositionally biased region" description="Basic and acidic residues" evidence="1">
    <location>
        <begin position="258"/>
        <end position="268"/>
    </location>
</feature>
<proteinExistence type="predicted"/>
<reference evidence="2" key="1">
    <citation type="submission" date="2021-03" db="EMBL/GenBank/DDBJ databases">
        <authorList>
            <person name="Bekaert M."/>
        </authorList>
    </citation>
    <scope>NUCLEOTIDE SEQUENCE</scope>
</reference>
<comment type="caution">
    <text evidence="2">The sequence shown here is derived from an EMBL/GenBank/DDBJ whole genome shotgun (WGS) entry which is preliminary data.</text>
</comment>
<dbReference type="GO" id="GO:0005739">
    <property type="term" value="C:mitochondrion"/>
    <property type="evidence" value="ECO:0007669"/>
    <property type="project" value="TreeGrafter"/>
</dbReference>
<dbReference type="PANTHER" id="PTHR44662">
    <property type="entry name" value="WD REPEAT-CONTAINING PROTEIN 81"/>
    <property type="match status" value="1"/>
</dbReference>
<evidence type="ECO:0000313" key="2">
    <source>
        <dbReference type="EMBL" id="CAG2211988.1"/>
    </source>
</evidence>
<dbReference type="AlphaFoldDB" id="A0A8S3RZ30"/>
<dbReference type="EMBL" id="CAJPWZ010001283">
    <property type="protein sequence ID" value="CAG2211988.1"/>
    <property type="molecule type" value="Genomic_DNA"/>
</dbReference>
<accession>A0A8S3RZ30</accession>
<gene>
    <name evidence="2" type="ORF">MEDL_25995</name>
</gene>
<organism evidence="2 3">
    <name type="scientific">Mytilus edulis</name>
    <name type="common">Blue mussel</name>
    <dbReference type="NCBI Taxonomy" id="6550"/>
    <lineage>
        <taxon>Eukaryota</taxon>
        <taxon>Metazoa</taxon>
        <taxon>Spiralia</taxon>
        <taxon>Lophotrochozoa</taxon>
        <taxon>Mollusca</taxon>
        <taxon>Bivalvia</taxon>
        <taxon>Autobranchia</taxon>
        <taxon>Pteriomorphia</taxon>
        <taxon>Mytilida</taxon>
        <taxon>Mytiloidea</taxon>
        <taxon>Mytilidae</taxon>
        <taxon>Mytilinae</taxon>
        <taxon>Mytilus</taxon>
    </lineage>
</organism>
<feature type="compositionally biased region" description="Acidic residues" evidence="1">
    <location>
        <begin position="230"/>
        <end position="239"/>
    </location>
</feature>
<evidence type="ECO:0000313" key="3">
    <source>
        <dbReference type="Proteomes" id="UP000683360"/>
    </source>
</evidence>
<dbReference type="OrthoDB" id="29306at2759"/>
<feature type="compositionally biased region" description="Basic and acidic residues" evidence="1">
    <location>
        <begin position="209"/>
        <end position="221"/>
    </location>
</feature>
<evidence type="ECO:0000256" key="1">
    <source>
        <dbReference type="SAM" id="MobiDB-lite"/>
    </source>
</evidence>
<dbReference type="GO" id="GO:0035973">
    <property type="term" value="P:aggrephagy"/>
    <property type="evidence" value="ECO:0007669"/>
    <property type="project" value="TreeGrafter"/>
</dbReference>
<dbReference type="Proteomes" id="UP000683360">
    <property type="component" value="Unassembled WGS sequence"/>
</dbReference>
<sequence length="307" mass="34963">MQKYLEKIGGTLNEEGIELLLPHIEELFANEDTSVQAAWSLFNLLGLEIDSNQMKRQFLPYLVKLYHVDNPTPKYMKIYHKSFIVQLILRLGLDSFLSNFCTTLVEAVAGYKDYVFEDLYTEQSDMESFLEKNQLHLPVLKEENGKLGTSPGQSGTSLSENCNSNMRTPDDVDDIEDEIGDDGSRDLDNQSNSGESLNDAERVSLQSFDEDKRKDYEDKESVNSLSAANDYEDEEEEENILQFQVSEEVEEEEVSSGPDREDKGRGCPDDQYLNKKPIITNMNNNGPGMHMIRSETDEFAKTMSDRT</sequence>
<feature type="region of interest" description="Disordered" evidence="1">
    <location>
        <begin position="142"/>
        <end position="291"/>
    </location>
</feature>
<dbReference type="PANTHER" id="PTHR44662:SF1">
    <property type="entry name" value="WD REPEAT-CONTAINING PROTEIN 81"/>
    <property type="match status" value="1"/>
</dbReference>
<protein>
    <submittedName>
        <fullName evidence="2">WDR81</fullName>
    </submittedName>
</protein>
<feature type="compositionally biased region" description="Acidic residues" evidence="1">
    <location>
        <begin position="171"/>
        <end position="181"/>
    </location>
</feature>